<name>A0A8S5REU9_9VIRU</name>
<protein>
    <submittedName>
        <fullName evidence="2">Uncharacterized protein</fullName>
    </submittedName>
</protein>
<dbReference type="EMBL" id="BK059100">
    <property type="protein sequence ID" value="DAE29887.1"/>
    <property type="molecule type" value="Genomic_DNA"/>
</dbReference>
<evidence type="ECO:0000256" key="1">
    <source>
        <dbReference type="SAM" id="Phobius"/>
    </source>
</evidence>
<evidence type="ECO:0000313" key="2">
    <source>
        <dbReference type="EMBL" id="DAE29887.1"/>
    </source>
</evidence>
<keyword evidence="1" id="KW-0472">Membrane</keyword>
<reference evidence="2" key="1">
    <citation type="journal article" date="2021" name="Proc. Natl. Acad. Sci. U.S.A.">
        <title>A Catalog of Tens of Thousands of Viruses from Human Metagenomes Reveals Hidden Associations with Chronic Diseases.</title>
        <authorList>
            <person name="Tisza M.J."/>
            <person name="Buck C.B."/>
        </authorList>
    </citation>
    <scope>NUCLEOTIDE SEQUENCE</scope>
    <source>
        <strain evidence="2">CtqEG8</strain>
    </source>
</reference>
<sequence>MSLIINCIQAVAVVIIMILCFIAGYEVGKNDATTHSKRREYPIVMEHKHGE</sequence>
<keyword evidence="1" id="KW-1133">Transmembrane helix</keyword>
<organism evidence="2">
    <name type="scientific">virus sp. ctqEG8</name>
    <dbReference type="NCBI Taxonomy" id="2827998"/>
    <lineage>
        <taxon>Viruses</taxon>
    </lineage>
</organism>
<feature type="transmembrane region" description="Helical" evidence="1">
    <location>
        <begin position="7"/>
        <end position="25"/>
    </location>
</feature>
<proteinExistence type="predicted"/>
<accession>A0A8S5REU9</accession>
<keyword evidence="1" id="KW-0812">Transmembrane</keyword>